<dbReference type="Gene3D" id="2.40.70.10">
    <property type="entry name" value="Acid Proteases"/>
    <property type="match status" value="3"/>
</dbReference>
<comment type="caution">
    <text evidence="11">The sequence shown here is derived from an EMBL/GenBank/DDBJ whole genome shotgun (WGS) entry which is preliminary data.</text>
</comment>
<evidence type="ECO:0000256" key="1">
    <source>
        <dbReference type="ARBA" id="ARBA00007447"/>
    </source>
</evidence>
<dbReference type="PANTHER" id="PTHR47966:SF65">
    <property type="entry name" value="ASPARTIC-TYPE ENDOPEPTIDASE"/>
    <property type="match status" value="1"/>
</dbReference>
<organism evidence="11 12">
    <name type="scientific">Glutinoglossum americanum</name>
    <dbReference type="NCBI Taxonomy" id="1670608"/>
    <lineage>
        <taxon>Eukaryota</taxon>
        <taxon>Fungi</taxon>
        <taxon>Dikarya</taxon>
        <taxon>Ascomycota</taxon>
        <taxon>Pezizomycotina</taxon>
        <taxon>Geoglossomycetes</taxon>
        <taxon>Geoglossales</taxon>
        <taxon>Geoglossaceae</taxon>
        <taxon>Glutinoglossum</taxon>
    </lineage>
</organism>
<protein>
    <recommendedName>
        <fullName evidence="10">Peptidase A1 domain-containing protein</fullName>
    </recommendedName>
</protein>
<feature type="disulfide bond" evidence="7">
    <location>
        <begin position="311"/>
        <end position="352"/>
    </location>
</feature>
<dbReference type="GO" id="GO:0006508">
    <property type="term" value="P:proteolysis"/>
    <property type="evidence" value="ECO:0007669"/>
    <property type="project" value="UniProtKB-KW"/>
</dbReference>
<dbReference type="CDD" id="cd05474">
    <property type="entry name" value="SAP_like"/>
    <property type="match status" value="1"/>
</dbReference>
<evidence type="ECO:0000256" key="9">
    <source>
        <dbReference type="SAM" id="SignalP"/>
    </source>
</evidence>
<dbReference type="PROSITE" id="PS00141">
    <property type="entry name" value="ASP_PROTEASE"/>
    <property type="match status" value="1"/>
</dbReference>
<keyword evidence="5 8" id="KW-0378">Hydrolase</keyword>
<dbReference type="OrthoDB" id="771136at2759"/>
<keyword evidence="12" id="KW-1185">Reference proteome</keyword>
<dbReference type="InterPro" id="IPR001461">
    <property type="entry name" value="Aspartic_peptidase_A1"/>
</dbReference>
<comment type="similarity">
    <text evidence="1 8">Belongs to the peptidase A1 family.</text>
</comment>
<evidence type="ECO:0000256" key="3">
    <source>
        <dbReference type="ARBA" id="ARBA00022729"/>
    </source>
</evidence>
<dbReference type="InterPro" id="IPR033121">
    <property type="entry name" value="PEPTIDASE_A1"/>
</dbReference>
<evidence type="ECO:0000256" key="8">
    <source>
        <dbReference type="RuleBase" id="RU000454"/>
    </source>
</evidence>
<evidence type="ECO:0000313" key="11">
    <source>
        <dbReference type="EMBL" id="KAH0539013.1"/>
    </source>
</evidence>
<dbReference type="GO" id="GO:0004190">
    <property type="term" value="F:aspartic-type endopeptidase activity"/>
    <property type="evidence" value="ECO:0007669"/>
    <property type="project" value="UniProtKB-KW"/>
</dbReference>
<dbReference type="SUPFAM" id="SSF50630">
    <property type="entry name" value="Acid proteases"/>
    <property type="match status" value="1"/>
</dbReference>
<dbReference type="PRINTS" id="PR00792">
    <property type="entry name" value="PEPSIN"/>
</dbReference>
<evidence type="ECO:0000259" key="10">
    <source>
        <dbReference type="PROSITE" id="PS51767"/>
    </source>
</evidence>
<sequence length="579" mass="62808">MRCVLTIPYIVGLLSLGVESIQLVERLVKRSNPAAIGLNIQRDRAISTDVWSKVKKRESTIKVTLDNAERYYFANVTVGMPGQFQRLTIDTGSSDTWFNWAESLICQNDTTYCPLKEGCCLSGTYNPNASSSYVYVSSDFSIDYQDQSGVRGDYATDVLKVDGVLGIGYMANEAFATDSGKRYPNVPQALVDQGFIKCNAYSLWLNDLDSATGQLLFGGVNTEKYIGNLTTFPIRQSPLNDSSSGPIEFLIDLDGIGITDAHGKSESINDTSTLALLDAGATSINLHPDAVRTIYRRFNVTMYQGLAFVPCSTADDLATVDFRFGTMTIRVPLGELVFDPDYIPPDLSTPECVFGIDATEPEAPNILGDTFLRSAYVVYDLDYNEISLAPTKFNSTSDNIKEIGTGRGSVPGATGARITATLNPSVTYATAAKATHTSGAGAKGEVLVAALTAITDSSTVYEKKQEKNGIIGKPLDLRDVQEDGSKVQERASYRPLVNQPLRWKVPPDIGTDTGLPHLMVRTNLISTGYKGNPNKGYMSARASGPRSNGLLSQSFQANKRTHELLVIGGYEGTNYFGKV</sequence>
<feature type="signal peptide" evidence="9">
    <location>
        <begin position="1"/>
        <end position="20"/>
    </location>
</feature>
<reference evidence="11" key="1">
    <citation type="submission" date="2021-03" db="EMBL/GenBank/DDBJ databases">
        <title>Comparative genomics and phylogenomic investigation of the class Geoglossomycetes provide insights into ecological specialization and systematics.</title>
        <authorList>
            <person name="Melie T."/>
            <person name="Pirro S."/>
            <person name="Miller A.N."/>
            <person name="Quandt A."/>
        </authorList>
    </citation>
    <scope>NUCLEOTIDE SEQUENCE</scope>
    <source>
        <strain evidence="11">GBOQ0MN5Z8</strain>
    </source>
</reference>
<dbReference type="Pfam" id="PF00026">
    <property type="entry name" value="Asp"/>
    <property type="match status" value="1"/>
</dbReference>
<gene>
    <name evidence="11" type="ORF">FGG08_004407</name>
</gene>
<name>A0A9P8HWH1_9PEZI</name>
<evidence type="ECO:0000256" key="6">
    <source>
        <dbReference type="PIRSR" id="PIRSR601461-1"/>
    </source>
</evidence>
<dbReference type="PROSITE" id="PS51767">
    <property type="entry name" value="PEPTIDASE_A1"/>
    <property type="match status" value="1"/>
</dbReference>
<evidence type="ECO:0000256" key="5">
    <source>
        <dbReference type="ARBA" id="ARBA00022801"/>
    </source>
</evidence>
<proteinExistence type="inferred from homology"/>
<dbReference type="InterPro" id="IPR033876">
    <property type="entry name" value="SAP-like"/>
</dbReference>
<evidence type="ECO:0000256" key="7">
    <source>
        <dbReference type="PIRSR" id="PIRSR601461-2"/>
    </source>
</evidence>
<keyword evidence="3 9" id="KW-0732">Signal</keyword>
<evidence type="ECO:0000256" key="2">
    <source>
        <dbReference type="ARBA" id="ARBA00022670"/>
    </source>
</evidence>
<feature type="domain" description="Peptidase A1" evidence="10">
    <location>
        <begin position="72"/>
        <end position="389"/>
    </location>
</feature>
<feature type="chain" id="PRO_5040188163" description="Peptidase A1 domain-containing protein" evidence="9">
    <location>
        <begin position="21"/>
        <end position="579"/>
    </location>
</feature>
<dbReference type="InterPro" id="IPR021109">
    <property type="entry name" value="Peptidase_aspartic_dom_sf"/>
</dbReference>
<keyword evidence="7" id="KW-1015">Disulfide bond</keyword>
<keyword evidence="4 8" id="KW-0064">Aspartyl protease</keyword>
<dbReference type="EMBL" id="JAGHQL010000089">
    <property type="protein sequence ID" value="KAH0539013.1"/>
    <property type="molecule type" value="Genomic_DNA"/>
</dbReference>
<dbReference type="AlphaFoldDB" id="A0A9P8HWH1"/>
<keyword evidence="2 8" id="KW-0645">Protease</keyword>
<dbReference type="PANTHER" id="PTHR47966">
    <property type="entry name" value="BETA-SITE APP-CLEAVING ENZYME, ISOFORM A-RELATED"/>
    <property type="match status" value="1"/>
</dbReference>
<feature type="active site" evidence="6">
    <location>
        <position position="278"/>
    </location>
</feature>
<dbReference type="InterPro" id="IPR001969">
    <property type="entry name" value="Aspartic_peptidase_AS"/>
</dbReference>
<evidence type="ECO:0000313" key="12">
    <source>
        <dbReference type="Proteomes" id="UP000698800"/>
    </source>
</evidence>
<feature type="active site" evidence="6">
    <location>
        <position position="90"/>
    </location>
</feature>
<accession>A0A9P8HWH1</accession>
<evidence type="ECO:0000256" key="4">
    <source>
        <dbReference type="ARBA" id="ARBA00022750"/>
    </source>
</evidence>
<dbReference type="Proteomes" id="UP000698800">
    <property type="component" value="Unassembled WGS sequence"/>
</dbReference>